<keyword evidence="2" id="KW-0548">Nucleotidyltransferase</keyword>
<comment type="caution">
    <text evidence="9">The sequence shown here is derived from an EMBL/GenBank/DDBJ whole genome shotgun (WGS) entry which is preliminary data.</text>
</comment>
<dbReference type="SUPFAM" id="SSF53098">
    <property type="entry name" value="Ribonuclease H-like"/>
    <property type="match status" value="1"/>
</dbReference>
<sequence>MVTQRRIEANPIKIKAIIDMKAPTCLNEVQRLTGRIAALSRFISKSAEKSLPFFKMLRKAKTFEWGTPCQLAFEELKAYLARLPLLVKLSPGDTLKVLNGVEGRYTPIEKMVLALVVTTRRLRPYFLSHPIGVKTNTPLKQTLGKPDTSGRLVKWAVELSVNVHKRYISRSEVVVTHRWLFHNPRKWCWYCHHNANTKWVKAEPLARITKGEGRRIQEWCQGLHIKQKFTTVAHPQANEQVEVTNRILVQGIKRRLERGPEEEGGVPTGTAAEAGGSWEGPSGGSVGAFSFFPSSFSSPETPPSGNSVAAAGGNVSLPLLPLQGGYQDRPLTREMNKVNTNNGPRKRKKTPEDRRTYLSCEEGLPPQGQKD</sequence>
<evidence type="ECO:0000256" key="4">
    <source>
        <dbReference type="ARBA" id="ARBA00022759"/>
    </source>
</evidence>
<dbReference type="GO" id="GO:0003964">
    <property type="term" value="F:RNA-directed DNA polymerase activity"/>
    <property type="evidence" value="ECO:0007669"/>
    <property type="project" value="UniProtKB-KW"/>
</dbReference>
<dbReference type="InterPro" id="IPR041373">
    <property type="entry name" value="RT_RNaseH"/>
</dbReference>
<keyword evidence="4" id="KW-0255">Endonuclease</keyword>
<feature type="region of interest" description="Disordered" evidence="7">
    <location>
        <begin position="318"/>
        <end position="371"/>
    </location>
</feature>
<organism evidence="9">
    <name type="scientific">Sesamum latifolium</name>
    <dbReference type="NCBI Taxonomy" id="2727402"/>
    <lineage>
        <taxon>Eukaryota</taxon>
        <taxon>Viridiplantae</taxon>
        <taxon>Streptophyta</taxon>
        <taxon>Embryophyta</taxon>
        <taxon>Tracheophyta</taxon>
        <taxon>Spermatophyta</taxon>
        <taxon>Magnoliopsida</taxon>
        <taxon>eudicotyledons</taxon>
        <taxon>Gunneridae</taxon>
        <taxon>Pentapetalae</taxon>
        <taxon>asterids</taxon>
        <taxon>lamiids</taxon>
        <taxon>Lamiales</taxon>
        <taxon>Pedaliaceae</taxon>
        <taxon>Sesamum</taxon>
    </lineage>
</organism>
<evidence type="ECO:0000256" key="2">
    <source>
        <dbReference type="ARBA" id="ARBA00022695"/>
    </source>
</evidence>
<dbReference type="InterPro" id="IPR012337">
    <property type="entry name" value="RNaseH-like_sf"/>
</dbReference>
<keyword evidence="3" id="KW-0540">Nuclease</keyword>
<evidence type="ECO:0000313" key="9">
    <source>
        <dbReference type="EMBL" id="KAL0449063.1"/>
    </source>
</evidence>
<dbReference type="Gene3D" id="3.30.70.270">
    <property type="match status" value="1"/>
</dbReference>
<dbReference type="InterPro" id="IPR043128">
    <property type="entry name" value="Rev_trsase/Diguanyl_cyclase"/>
</dbReference>
<evidence type="ECO:0000256" key="5">
    <source>
        <dbReference type="ARBA" id="ARBA00022801"/>
    </source>
</evidence>
<dbReference type="InterPro" id="IPR036397">
    <property type="entry name" value="RNaseH_sf"/>
</dbReference>
<name>A0AAW2X5I1_9LAMI</name>
<dbReference type="Pfam" id="PF17917">
    <property type="entry name" value="RT_RNaseH"/>
    <property type="match status" value="1"/>
</dbReference>
<dbReference type="PANTHER" id="PTHR48475:SF2">
    <property type="entry name" value="RIBONUCLEASE H"/>
    <property type="match status" value="1"/>
</dbReference>
<dbReference type="PANTHER" id="PTHR48475">
    <property type="entry name" value="RIBONUCLEASE H"/>
    <property type="match status" value="1"/>
</dbReference>
<dbReference type="GO" id="GO:0016787">
    <property type="term" value="F:hydrolase activity"/>
    <property type="evidence" value="ECO:0007669"/>
    <property type="project" value="UniProtKB-KW"/>
</dbReference>
<feature type="region of interest" description="Disordered" evidence="7">
    <location>
        <begin position="255"/>
        <end position="282"/>
    </location>
</feature>
<dbReference type="AlphaFoldDB" id="A0AAW2X5I1"/>
<dbReference type="GO" id="GO:0004519">
    <property type="term" value="F:endonuclease activity"/>
    <property type="evidence" value="ECO:0007669"/>
    <property type="project" value="UniProtKB-KW"/>
</dbReference>
<keyword evidence="6" id="KW-0695">RNA-directed DNA polymerase</keyword>
<feature type="domain" description="Reverse transcriptase RNase H-like" evidence="8">
    <location>
        <begin position="96"/>
        <end position="160"/>
    </location>
</feature>
<evidence type="ECO:0000256" key="7">
    <source>
        <dbReference type="SAM" id="MobiDB-lite"/>
    </source>
</evidence>
<reference evidence="9" key="1">
    <citation type="submission" date="2020-06" db="EMBL/GenBank/DDBJ databases">
        <authorList>
            <person name="Li T."/>
            <person name="Hu X."/>
            <person name="Zhang T."/>
            <person name="Song X."/>
            <person name="Zhang H."/>
            <person name="Dai N."/>
            <person name="Sheng W."/>
            <person name="Hou X."/>
            <person name="Wei L."/>
        </authorList>
    </citation>
    <scope>NUCLEOTIDE SEQUENCE</scope>
    <source>
        <strain evidence="9">KEN1</strain>
        <tissue evidence="9">Leaf</tissue>
    </source>
</reference>
<protein>
    <recommendedName>
        <fullName evidence="8">Reverse transcriptase RNase H-like domain-containing protein</fullName>
    </recommendedName>
</protein>
<dbReference type="SUPFAM" id="SSF56672">
    <property type="entry name" value="DNA/RNA polymerases"/>
    <property type="match status" value="1"/>
</dbReference>
<evidence type="ECO:0000256" key="1">
    <source>
        <dbReference type="ARBA" id="ARBA00022679"/>
    </source>
</evidence>
<proteinExistence type="predicted"/>
<gene>
    <name evidence="9" type="ORF">Slati_1462700</name>
</gene>
<evidence type="ECO:0000256" key="3">
    <source>
        <dbReference type="ARBA" id="ARBA00022722"/>
    </source>
</evidence>
<keyword evidence="1" id="KW-0808">Transferase</keyword>
<dbReference type="InterPro" id="IPR043502">
    <property type="entry name" value="DNA/RNA_pol_sf"/>
</dbReference>
<keyword evidence="5" id="KW-0378">Hydrolase</keyword>
<dbReference type="GO" id="GO:0003676">
    <property type="term" value="F:nucleic acid binding"/>
    <property type="evidence" value="ECO:0007669"/>
    <property type="project" value="InterPro"/>
</dbReference>
<evidence type="ECO:0000256" key="6">
    <source>
        <dbReference type="ARBA" id="ARBA00022918"/>
    </source>
</evidence>
<accession>A0AAW2X5I1</accession>
<evidence type="ECO:0000259" key="8">
    <source>
        <dbReference type="Pfam" id="PF17917"/>
    </source>
</evidence>
<reference evidence="9" key="2">
    <citation type="journal article" date="2024" name="Plant">
        <title>Genomic evolution and insights into agronomic trait innovations of Sesamum species.</title>
        <authorList>
            <person name="Miao H."/>
            <person name="Wang L."/>
            <person name="Qu L."/>
            <person name="Liu H."/>
            <person name="Sun Y."/>
            <person name="Le M."/>
            <person name="Wang Q."/>
            <person name="Wei S."/>
            <person name="Zheng Y."/>
            <person name="Lin W."/>
            <person name="Duan Y."/>
            <person name="Cao H."/>
            <person name="Xiong S."/>
            <person name="Wang X."/>
            <person name="Wei L."/>
            <person name="Li C."/>
            <person name="Ma Q."/>
            <person name="Ju M."/>
            <person name="Zhao R."/>
            <person name="Li G."/>
            <person name="Mu C."/>
            <person name="Tian Q."/>
            <person name="Mei H."/>
            <person name="Zhang T."/>
            <person name="Gao T."/>
            <person name="Zhang H."/>
        </authorList>
    </citation>
    <scope>NUCLEOTIDE SEQUENCE</scope>
    <source>
        <strain evidence="9">KEN1</strain>
    </source>
</reference>
<dbReference type="Gene3D" id="3.30.420.10">
    <property type="entry name" value="Ribonuclease H-like superfamily/Ribonuclease H"/>
    <property type="match status" value="1"/>
</dbReference>
<dbReference type="EMBL" id="JACGWN010000005">
    <property type="protein sequence ID" value="KAL0449063.1"/>
    <property type="molecule type" value="Genomic_DNA"/>
</dbReference>